<evidence type="ECO:0000256" key="4">
    <source>
        <dbReference type="ARBA" id="ARBA00023136"/>
    </source>
</evidence>
<dbReference type="Pfam" id="PF02674">
    <property type="entry name" value="Colicin_V"/>
    <property type="match status" value="1"/>
</dbReference>
<sequence>MNWVDSAVLGIVAISAALAFTRGFVRETLGLGAWVGAFFFASVTVDLVRPTVRGWIGNTDIADPVAYTAMFLIGLIVLSVITGIVGSFVRSSMLNGVDRTLGVVFGIVRALVLIAAAYIGSGFVVASDRWPDAVKEARSLPYVYNLANWVVRFLPPDYRPNVVPPPMGRQTNAADLLHATPQGRATARP</sequence>
<dbReference type="RefSeq" id="WP_264715875.1">
    <property type="nucleotide sequence ID" value="NZ_JAPDNT010000028.1"/>
</dbReference>
<feature type="transmembrane region" description="Helical" evidence="5">
    <location>
        <begin position="101"/>
        <end position="126"/>
    </location>
</feature>
<dbReference type="PANTHER" id="PTHR36926:SF1">
    <property type="entry name" value="COLICIN V PRODUCTION PROTEIN"/>
    <property type="match status" value="1"/>
</dbReference>
<dbReference type="InterPro" id="IPR003825">
    <property type="entry name" value="Colicin-V_CvpA"/>
</dbReference>
<evidence type="ECO:0000256" key="3">
    <source>
        <dbReference type="ARBA" id="ARBA00022989"/>
    </source>
</evidence>
<keyword evidence="2 5" id="KW-0812">Transmembrane</keyword>
<dbReference type="PANTHER" id="PTHR36926">
    <property type="entry name" value="COLICIN V PRODUCTION PROTEIN"/>
    <property type="match status" value="1"/>
</dbReference>
<comment type="caution">
    <text evidence="6">The sequence shown here is derived from an EMBL/GenBank/DDBJ whole genome shotgun (WGS) entry which is preliminary data.</text>
</comment>
<keyword evidence="7" id="KW-1185">Reference proteome</keyword>
<proteinExistence type="predicted"/>
<keyword evidence="3 5" id="KW-1133">Transmembrane helix</keyword>
<dbReference type="GO" id="GO:0016020">
    <property type="term" value="C:membrane"/>
    <property type="evidence" value="ECO:0007669"/>
    <property type="project" value="UniProtKB-SubCell"/>
</dbReference>
<dbReference type="GO" id="GO:0009403">
    <property type="term" value="P:toxin biosynthetic process"/>
    <property type="evidence" value="ECO:0007669"/>
    <property type="project" value="InterPro"/>
</dbReference>
<comment type="subcellular location">
    <subcellularLocation>
        <location evidence="1">Membrane</location>
        <topology evidence="1">Multi-pass membrane protein</topology>
    </subcellularLocation>
</comment>
<evidence type="ECO:0000313" key="7">
    <source>
        <dbReference type="Proteomes" id="UP001165679"/>
    </source>
</evidence>
<dbReference type="Proteomes" id="UP001165679">
    <property type="component" value="Unassembled WGS sequence"/>
</dbReference>
<feature type="transmembrane region" description="Helical" evidence="5">
    <location>
        <begin position="29"/>
        <end position="48"/>
    </location>
</feature>
<organism evidence="6 7">
    <name type="scientific">Limobrevibacterium gyesilva</name>
    <dbReference type="NCBI Taxonomy" id="2991712"/>
    <lineage>
        <taxon>Bacteria</taxon>
        <taxon>Pseudomonadati</taxon>
        <taxon>Pseudomonadota</taxon>
        <taxon>Alphaproteobacteria</taxon>
        <taxon>Acetobacterales</taxon>
        <taxon>Acetobacteraceae</taxon>
        <taxon>Limobrevibacterium</taxon>
    </lineage>
</organism>
<evidence type="ECO:0000256" key="2">
    <source>
        <dbReference type="ARBA" id="ARBA00022692"/>
    </source>
</evidence>
<reference evidence="6" key="1">
    <citation type="submission" date="2022-09" db="EMBL/GenBank/DDBJ databases">
        <title>Rhodovastum sp. nov. RN2-1 isolated from soil in Seongnam, South Korea.</title>
        <authorList>
            <person name="Le N.T."/>
        </authorList>
    </citation>
    <scope>NUCLEOTIDE SEQUENCE</scope>
    <source>
        <strain evidence="6">RN2-1</strain>
    </source>
</reference>
<reference evidence="6" key="2">
    <citation type="submission" date="2022-10" db="EMBL/GenBank/DDBJ databases">
        <authorList>
            <person name="Trinh H.N."/>
        </authorList>
    </citation>
    <scope>NUCLEOTIDE SEQUENCE</scope>
    <source>
        <strain evidence="6">RN2-1</strain>
    </source>
</reference>
<protein>
    <submittedName>
        <fullName evidence="6">CvpA family protein</fullName>
    </submittedName>
</protein>
<evidence type="ECO:0000256" key="5">
    <source>
        <dbReference type="SAM" id="Phobius"/>
    </source>
</evidence>
<accession>A0AA41YRK1</accession>
<dbReference type="AlphaFoldDB" id="A0AA41YRK1"/>
<name>A0AA41YRK1_9PROT</name>
<dbReference type="EMBL" id="JAPDNT010000028">
    <property type="protein sequence ID" value="MCW3477013.1"/>
    <property type="molecule type" value="Genomic_DNA"/>
</dbReference>
<dbReference type="InterPro" id="IPR052719">
    <property type="entry name" value="CvpA-like"/>
</dbReference>
<feature type="transmembrane region" description="Helical" evidence="5">
    <location>
        <begin position="69"/>
        <end position="89"/>
    </location>
</feature>
<keyword evidence="4 5" id="KW-0472">Membrane</keyword>
<evidence type="ECO:0000313" key="6">
    <source>
        <dbReference type="EMBL" id="MCW3477013.1"/>
    </source>
</evidence>
<evidence type="ECO:0000256" key="1">
    <source>
        <dbReference type="ARBA" id="ARBA00004141"/>
    </source>
</evidence>
<gene>
    <name evidence="6" type="ORF">OL599_20810</name>
</gene>